<keyword evidence="8 13" id="KW-0653">Protein transport</keyword>
<keyword evidence="7 13" id="KW-1005">Bacterial flagellum biogenesis</keyword>
<dbReference type="SUPFAM" id="SSF160544">
    <property type="entry name" value="EscU C-terminal domain-like"/>
    <property type="match status" value="1"/>
</dbReference>
<evidence type="ECO:0000256" key="2">
    <source>
        <dbReference type="ARBA" id="ARBA00010690"/>
    </source>
</evidence>
<dbReference type="OrthoDB" id="9807950at2"/>
<keyword evidence="15" id="KW-0282">Flagellum</keyword>
<dbReference type="PANTHER" id="PTHR30531:SF12">
    <property type="entry name" value="FLAGELLAR BIOSYNTHETIC PROTEIN FLHB"/>
    <property type="match status" value="1"/>
</dbReference>
<name>A0A2P7QGL2_9SPHN</name>
<evidence type="ECO:0000256" key="9">
    <source>
        <dbReference type="ARBA" id="ARBA00022989"/>
    </source>
</evidence>
<protein>
    <recommendedName>
        <fullName evidence="3 13">Flagellar biosynthetic protein FlhB</fullName>
    </recommendedName>
</protein>
<comment type="caution">
    <text evidence="15">The sequence shown here is derived from an EMBL/GenBank/DDBJ whole genome shotgun (WGS) entry which is preliminary data.</text>
</comment>
<dbReference type="GO" id="GO:0044780">
    <property type="term" value="P:bacterial-type flagellum assembly"/>
    <property type="evidence" value="ECO:0007669"/>
    <property type="project" value="InterPro"/>
</dbReference>
<keyword evidence="10 13" id="KW-0472">Membrane</keyword>
<evidence type="ECO:0000256" key="7">
    <source>
        <dbReference type="ARBA" id="ARBA00022795"/>
    </source>
</evidence>
<keyword evidence="9 13" id="KW-1133">Transmembrane helix</keyword>
<dbReference type="InterPro" id="IPR006136">
    <property type="entry name" value="FlhB"/>
</dbReference>
<feature type="transmembrane region" description="Helical" evidence="13">
    <location>
        <begin position="151"/>
        <end position="172"/>
    </location>
</feature>
<evidence type="ECO:0000256" key="4">
    <source>
        <dbReference type="ARBA" id="ARBA00022448"/>
    </source>
</evidence>
<evidence type="ECO:0000256" key="13">
    <source>
        <dbReference type="RuleBase" id="RU364091"/>
    </source>
</evidence>
<keyword evidence="15" id="KW-0969">Cilium</keyword>
<comment type="function">
    <text evidence="12 13">Required for formation of the rod structure in the basal body of the flagellar apparatus. Together with FliI and FliH, may constitute the export apparatus of flagellin.</text>
</comment>
<feature type="transmembrane region" description="Helical" evidence="13">
    <location>
        <begin position="40"/>
        <end position="66"/>
    </location>
</feature>
<reference evidence="15 16" key="1">
    <citation type="submission" date="2018-03" db="EMBL/GenBank/DDBJ databases">
        <title>The draft genome of Sphingosinicella sp. GL-C-18.</title>
        <authorList>
            <person name="Liu L."/>
            <person name="Li L."/>
            <person name="Liang L."/>
            <person name="Zhang X."/>
            <person name="Wang T."/>
        </authorList>
    </citation>
    <scope>NUCLEOTIDE SEQUENCE [LARGE SCALE GENOMIC DNA]</scope>
    <source>
        <strain evidence="15 16">GL-C-18</strain>
    </source>
</reference>
<comment type="similarity">
    <text evidence="2 13">Belongs to the type III secretion exporter family.</text>
</comment>
<dbReference type="GO" id="GO:0009306">
    <property type="term" value="P:protein secretion"/>
    <property type="evidence" value="ECO:0007669"/>
    <property type="project" value="InterPro"/>
</dbReference>
<dbReference type="PRINTS" id="PR00950">
    <property type="entry name" value="TYPE3IMSPROT"/>
</dbReference>
<evidence type="ECO:0000256" key="6">
    <source>
        <dbReference type="ARBA" id="ARBA00022692"/>
    </source>
</evidence>
<dbReference type="InterPro" id="IPR006135">
    <property type="entry name" value="T3SS_substrate_exporter"/>
</dbReference>
<dbReference type="GO" id="GO:0005886">
    <property type="term" value="C:plasma membrane"/>
    <property type="evidence" value="ECO:0007669"/>
    <property type="project" value="UniProtKB-SubCell"/>
</dbReference>
<accession>A0A2P7QGL2</accession>
<evidence type="ECO:0000256" key="5">
    <source>
        <dbReference type="ARBA" id="ARBA00022475"/>
    </source>
</evidence>
<dbReference type="RefSeq" id="WP_106515522.1">
    <property type="nucleotide sequence ID" value="NZ_PXYI01000010.1"/>
</dbReference>
<keyword evidence="6 13" id="KW-0812">Transmembrane</keyword>
<evidence type="ECO:0000256" key="14">
    <source>
        <dbReference type="SAM" id="MobiDB-lite"/>
    </source>
</evidence>
<dbReference type="AlphaFoldDB" id="A0A2P7QGL2"/>
<dbReference type="PANTHER" id="PTHR30531">
    <property type="entry name" value="FLAGELLAR BIOSYNTHETIC PROTEIN FLHB"/>
    <property type="match status" value="1"/>
</dbReference>
<feature type="transmembrane region" description="Helical" evidence="13">
    <location>
        <begin position="192"/>
        <end position="212"/>
    </location>
</feature>
<dbReference type="Proteomes" id="UP000241167">
    <property type="component" value="Unassembled WGS sequence"/>
</dbReference>
<sequence length="357" mass="38813">MSDAPDQDQKTHDPTGKKLDEAREKGDVPMASEMRHAAMFIGAVVMLGGLGAISLHALGKICVRIWGGADTLRLEPEGAQGLFTGLSLQMVSALTPVFAFLVGMAVLGGLMQGRPTIAWARVSFKWSKLNPMAGFGRVFGKQALVEFLKSLIKIIVVVGIAVMVVWPKAIALDQLIGSGPERIGATTLELCFSLVKTIAILVVVIAMADFVYQRRAFMKRMRMTLQEVKDEFKQSEGDPKIKGKIRQIAMQRSRRRMMAAVPTASVIVTNPTHFAVALKYEHGDMAAPVVVAKGVDAMALKIRAVATEAGVPIVENRPLARALYASVEIDRPIPAEHYAAVAEIISFVMRLAKRRRA</sequence>
<dbReference type="FunFam" id="3.40.1690.10:FF:000001">
    <property type="entry name" value="Flagellar biosynthetic protein FlhB"/>
    <property type="match status" value="1"/>
</dbReference>
<evidence type="ECO:0000313" key="15">
    <source>
        <dbReference type="EMBL" id="PSJ37080.1"/>
    </source>
</evidence>
<keyword evidence="11 13" id="KW-1006">Bacterial flagellum protein export</keyword>
<organism evidence="15 16">
    <name type="scientific">Allosphingosinicella deserti</name>
    <dbReference type="NCBI Taxonomy" id="2116704"/>
    <lineage>
        <taxon>Bacteria</taxon>
        <taxon>Pseudomonadati</taxon>
        <taxon>Pseudomonadota</taxon>
        <taxon>Alphaproteobacteria</taxon>
        <taxon>Sphingomonadales</taxon>
        <taxon>Sphingomonadaceae</taxon>
        <taxon>Allosphingosinicella</taxon>
    </lineage>
</organism>
<dbReference type="Pfam" id="PF01312">
    <property type="entry name" value="Bac_export_2"/>
    <property type="match status" value="1"/>
</dbReference>
<feature type="transmembrane region" description="Helical" evidence="13">
    <location>
        <begin position="86"/>
        <end position="111"/>
    </location>
</feature>
<evidence type="ECO:0000256" key="11">
    <source>
        <dbReference type="ARBA" id="ARBA00023225"/>
    </source>
</evidence>
<evidence type="ECO:0000256" key="8">
    <source>
        <dbReference type="ARBA" id="ARBA00022927"/>
    </source>
</evidence>
<dbReference type="EMBL" id="PXYI01000010">
    <property type="protein sequence ID" value="PSJ37080.1"/>
    <property type="molecule type" value="Genomic_DNA"/>
</dbReference>
<proteinExistence type="inferred from homology"/>
<evidence type="ECO:0000256" key="3">
    <source>
        <dbReference type="ARBA" id="ARBA00021622"/>
    </source>
</evidence>
<evidence type="ECO:0000313" key="16">
    <source>
        <dbReference type="Proteomes" id="UP000241167"/>
    </source>
</evidence>
<dbReference type="Gene3D" id="6.10.250.2080">
    <property type="match status" value="1"/>
</dbReference>
<evidence type="ECO:0000256" key="12">
    <source>
        <dbReference type="ARBA" id="ARBA00025078"/>
    </source>
</evidence>
<dbReference type="InterPro" id="IPR029025">
    <property type="entry name" value="T3SS_substrate_exporter_C"/>
</dbReference>
<dbReference type="NCBIfam" id="TIGR00328">
    <property type="entry name" value="flhB"/>
    <property type="match status" value="1"/>
</dbReference>
<comment type="subcellular location">
    <subcellularLocation>
        <location evidence="1">Cell membrane</location>
        <topology evidence="1">Multi-pass membrane protein</topology>
    </subcellularLocation>
</comment>
<evidence type="ECO:0000256" key="10">
    <source>
        <dbReference type="ARBA" id="ARBA00023136"/>
    </source>
</evidence>
<dbReference type="Gene3D" id="3.40.1690.10">
    <property type="entry name" value="secretion proteins EscU"/>
    <property type="match status" value="1"/>
</dbReference>
<feature type="compositionally biased region" description="Basic and acidic residues" evidence="14">
    <location>
        <begin position="7"/>
        <end position="27"/>
    </location>
</feature>
<keyword evidence="4 13" id="KW-0813">Transport</keyword>
<keyword evidence="5 13" id="KW-1003">Cell membrane</keyword>
<feature type="region of interest" description="Disordered" evidence="14">
    <location>
        <begin position="1"/>
        <end position="27"/>
    </location>
</feature>
<keyword evidence="15" id="KW-0966">Cell projection</keyword>
<gene>
    <name evidence="13 15" type="primary">flhB</name>
    <name evidence="15" type="ORF">C7I55_23750</name>
</gene>
<keyword evidence="16" id="KW-1185">Reference proteome</keyword>
<evidence type="ECO:0000256" key="1">
    <source>
        <dbReference type="ARBA" id="ARBA00004651"/>
    </source>
</evidence>